<comment type="caution">
    <text evidence="6">The sequence shown here is derived from an EMBL/GenBank/DDBJ whole genome shotgun (WGS) entry which is preliminary data.</text>
</comment>
<evidence type="ECO:0000313" key="7">
    <source>
        <dbReference type="Proteomes" id="UP000683360"/>
    </source>
</evidence>
<dbReference type="InterPro" id="IPR000315">
    <property type="entry name" value="Znf_B-box"/>
</dbReference>
<evidence type="ECO:0000256" key="3">
    <source>
        <dbReference type="PROSITE-ProRule" id="PRU00504"/>
    </source>
</evidence>
<organism evidence="6 7">
    <name type="scientific">Mytilus edulis</name>
    <name type="common">Blue mussel</name>
    <dbReference type="NCBI Taxonomy" id="6550"/>
    <lineage>
        <taxon>Eukaryota</taxon>
        <taxon>Metazoa</taxon>
        <taxon>Spiralia</taxon>
        <taxon>Lophotrochozoa</taxon>
        <taxon>Mollusca</taxon>
        <taxon>Bivalvia</taxon>
        <taxon>Autobranchia</taxon>
        <taxon>Pteriomorphia</taxon>
        <taxon>Mytilida</taxon>
        <taxon>Mytiloidea</taxon>
        <taxon>Mytilidae</taxon>
        <taxon>Mytilinae</taxon>
        <taxon>Mytilus</taxon>
    </lineage>
</organism>
<dbReference type="PANTHER" id="PTHR25462">
    <property type="entry name" value="BONUS, ISOFORM C-RELATED"/>
    <property type="match status" value="1"/>
</dbReference>
<feature type="coiled-coil region" evidence="4">
    <location>
        <begin position="125"/>
        <end position="217"/>
    </location>
</feature>
<dbReference type="PROSITE" id="PS51125">
    <property type="entry name" value="NHL"/>
    <property type="match status" value="1"/>
</dbReference>
<feature type="repeat" description="NHL" evidence="3">
    <location>
        <begin position="486"/>
        <end position="516"/>
    </location>
</feature>
<keyword evidence="7" id="KW-1185">Reference proteome</keyword>
<evidence type="ECO:0000256" key="2">
    <source>
        <dbReference type="PROSITE-ProRule" id="PRU00024"/>
    </source>
</evidence>
<dbReference type="AlphaFoldDB" id="A0A8S3QNT7"/>
<dbReference type="SUPFAM" id="SSF57845">
    <property type="entry name" value="B-box zinc-binding domain"/>
    <property type="match status" value="1"/>
</dbReference>
<accession>A0A8S3QNT7</accession>
<dbReference type="Proteomes" id="UP000683360">
    <property type="component" value="Unassembled WGS sequence"/>
</dbReference>
<dbReference type="InterPro" id="IPR047153">
    <property type="entry name" value="TRIM45/56/19-like"/>
</dbReference>
<dbReference type="InterPro" id="IPR001258">
    <property type="entry name" value="NHL_repeat"/>
</dbReference>
<keyword evidence="2" id="KW-0862">Zinc</keyword>
<evidence type="ECO:0000256" key="1">
    <source>
        <dbReference type="ARBA" id="ARBA00022737"/>
    </source>
</evidence>
<proteinExistence type="predicted"/>
<gene>
    <name evidence="6" type="ORF">MEDL_13175</name>
</gene>
<evidence type="ECO:0000313" key="6">
    <source>
        <dbReference type="EMBL" id="CAG2198365.1"/>
    </source>
</evidence>
<dbReference type="GO" id="GO:0008270">
    <property type="term" value="F:zinc ion binding"/>
    <property type="evidence" value="ECO:0007669"/>
    <property type="project" value="UniProtKB-KW"/>
</dbReference>
<keyword evidence="2" id="KW-0479">Metal-binding</keyword>
<dbReference type="EMBL" id="CAJPWZ010000676">
    <property type="protein sequence ID" value="CAG2198365.1"/>
    <property type="molecule type" value="Genomic_DNA"/>
</dbReference>
<dbReference type="CDD" id="cd19757">
    <property type="entry name" value="Bbox1"/>
    <property type="match status" value="2"/>
</dbReference>
<protein>
    <recommendedName>
        <fullName evidence="5">B box-type domain-containing protein</fullName>
    </recommendedName>
</protein>
<dbReference type="InterPro" id="IPR011042">
    <property type="entry name" value="6-blade_b-propeller_TolB-like"/>
</dbReference>
<dbReference type="PANTHER" id="PTHR25462:SF296">
    <property type="entry name" value="MEIOTIC P26, ISOFORM F"/>
    <property type="match status" value="1"/>
</dbReference>
<feature type="coiled-coil region" evidence="4">
    <location>
        <begin position="683"/>
        <end position="782"/>
    </location>
</feature>
<name>A0A8S3QNT7_MYTED</name>
<keyword evidence="1" id="KW-0677">Repeat</keyword>
<dbReference type="Gene3D" id="2.120.10.30">
    <property type="entry name" value="TolB, C-terminal domain"/>
    <property type="match status" value="1"/>
</dbReference>
<evidence type="ECO:0000256" key="4">
    <source>
        <dbReference type="SAM" id="Coils"/>
    </source>
</evidence>
<dbReference type="Pfam" id="PF01436">
    <property type="entry name" value="NHL"/>
    <property type="match status" value="1"/>
</dbReference>
<dbReference type="SMART" id="SM00336">
    <property type="entry name" value="BBOX"/>
    <property type="match status" value="4"/>
</dbReference>
<evidence type="ECO:0000259" key="5">
    <source>
        <dbReference type="PROSITE" id="PS50119"/>
    </source>
</evidence>
<sequence>MAATHNLCDICDQRHVTKSSAFWCPECEQAFCDDCNTYHGFSKLSKHHVTVSIKDHLALSSSISQISNMCMEHNEQYQMVCQAHDELLCLKCIENHDGCKGIIPISKIIENVKKSSLFQETQHSLKDINGNIKALRSELNKQQGSIKQQEETIFAQISDTRNKINDHLDTLEKKIRKEVAEVTAKLNYDKNQTLQILESKNDSTKNAEQQIKDLEMYATDIQTYLGLRHISTEAAATESYLKSIIGDDCMTEITLIFKIDNKIDNIINGVPAFGSIKAQKSPFQLPLVTYKNKQAQLVGSRLKSITDIKLRLRKTIKTKLLNIKGIVVLPSGNIILTDYSSGNVVVFSTDWKILNTGSFESAFPVDVTYIDNKTVVTTSSTETCKGVNIIDINTENVIKFIPTSALCYGITHHNGILVVCASTMGIFKVDPQNGASTGIITTDLPSWSYIEMFDDKIYYTNQQTETVNCCDKNGKAIWTFKDKNILRNPHGIAVDNSGYVYIACSTLHRVVVVSPDGQQNRQLLSSDNGLESPFAMHYDRNSNCLLIANEKQTYLGVVTDYRIYEMAATQELCDICEQRHVTKSSTFWCPECEQAFCDDCNAYHGFSKLSKHHVTVSIQDQSALSSSISQISNTCMDHNEQYQLVCQAHDKLLCLKCIEKHDGCKGIIPISKVIENVKKSSLFQETQQSLNDINRNIEMLQNELTKQKGSIKQQEEAILSQISETRNKINDHLDELEEKIRNEVSDITAKLKNDMNQTLQILEHKSGNTNDAEQQLKDMDRNATDVQTFLGLRKISSEAATTESFLQSIIRDHSLDEITLILQINDKINNIINNIKTFGPVKVQTTTCQTSRQA</sequence>
<dbReference type="OrthoDB" id="6119887at2759"/>
<keyword evidence="2" id="KW-0863">Zinc-finger</keyword>
<reference evidence="6" key="1">
    <citation type="submission" date="2021-03" db="EMBL/GenBank/DDBJ databases">
        <authorList>
            <person name="Bekaert M."/>
        </authorList>
    </citation>
    <scope>NUCLEOTIDE SEQUENCE</scope>
</reference>
<dbReference type="PROSITE" id="PS50119">
    <property type="entry name" value="ZF_BBOX"/>
    <property type="match status" value="2"/>
</dbReference>
<dbReference type="SUPFAM" id="SSF101898">
    <property type="entry name" value="NHL repeat"/>
    <property type="match status" value="1"/>
</dbReference>
<dbReference type="Gene3D" id="3.30.160.60">
    <property type="entry name" value="Classic Zinc Finger"/>
    <property type="match status" value="2"/>
</dbReference>
<keyword evidence="4" id="KW-0175">Coiled coil</keyword>
<feature type="domain" description="B box-type" evidence="5">
    <location>
        <begin position="568"/>
        <end position="618"/>
    </location>
</feature>
<feature type="domain" description="B box-type" evidence="5">
    <location>
        <begin position="10"/>
        <end position="53"/>
    </location>
</feature>